<keyword evidence="5" id="KW-0393">Immunoglobulin domain</keyword>
<evidence type="ECO:0000256" key="3">
    <source>
        <dbReference type="ARBA" id="ARBA00023157"/>
    </source>
</evidence>
<dbReference type="AlphaFoldDB" id="A0A813MM67"/>
<dbReference type="InterPro" id="IPR036179">
    <property type="entry name" value="Ig-like_dom_sf"/>
</dbReference>
<dbReference type="SMART" id="SM00409">
    <property type="entry name" value="IG"/>
    <property type="match status" value="3"/>
</dbReference>
<dbReference type="SMART" id="SM00408">
    <property type="entry name" value="IGc2"/>
    <property type="match status" value="3"/>
</dbReference>
<dbReference type="InterPro" id="IPR013106">
    <property type="entry name" value="Ig_V-set"/>
</dbReference>
<evidence type="ECO:0000313" key="10">
    <source>
        <dbReference type="Proteomes" id="UP000663879"/>
    </source>
</evidence>
<evidence type="ECO:0000259" key="8">
    <source>
        <dbReference type="PROSITE" id="PS50835"/>
    </source>
</evidence>
<dbReference type="PANTHER" id="PTHR11640:SF31">
    <property type="entry name" value="IRREGULAR CHIASM C-ROUGHEST PROTEIN-RELATED"/>
    <property type="match status" value="1"/>
</dbReference>
<dbReference type="GO" id="GO:0050839">
    <property type="term" value="F:cell adhesion molecule binding"/>
    <property type="evidence" value="ECO:0007669"/>
    <property type="project" value="TreeGrafter"/>
</dbReference>
<dbReference type="InterPro" id="IPR007110">
    <property type="entry name" value="Ig-like_dom"/>
</dbReference>
<dbReference type="PROSITE" id="PS50835">
    <property type="entry name" value="IG_LIKE"/>
    <property type="match status" value="5"/>
</dbReference>
<dbReference type="Pfam" id="PF13895">
    <property type="entry name" value="Ig_2"/>
    <property type="match status" value="1"/>
</dbReference>
<feature type="signal peptide" evidence="7">
    <location>
        <begin position="1"/>
        <end position="21"/>
    </location>
</feature>
<evidence type="ECO:0000256" key="4">
    <source>
        <dbReference type="ARBA" id="ARBA00023180"/>
    </source>
</evidence>
<dbReference type="InterPro" id="IPR013783">
    <property type="entry name" value="Ig-like_fold"/>
</dbReference>
<feature type="domain" description="Ig-like" evidence="8">
    <location>
        <begin position="244"/>
        <end position="326"/>
    </location>
</feature>
<dbReference type="Proteomes" id="UP000663879">
    <property type="component" value="Unassembled WGS sequence"/>
</dbReference>
<keyword evidence="2 6" id="KW-0472">Membrane</keyword>
<dbReference type="SUPFAM" id="SSF48726">
    <property type="entry name" value="Immunoglobulin"/>
    <property type="match status" value="5"/>
</dbReference>
<dbReference type="Pfam" id="PF07686">
    <property type="entry name" value="V-set"/>
    <property type="match status" value="1"/>
</dbReference>
<dbReference type="InterPro" id="IPR003598">
    <property type="entry name" value="Ig_sub2"/>
</dbReference>
<feature type="chain" id="PRO_5032671156" description="Ig-like domain-containing protein" evidence="7">
    <location>
        <begin position="22"/>
        <end position="681"/>
    </location>
</feature>
<feature type="domain" description="Ig-like" evidence="8">
    <location>
        <begin position="331"/>
        <end position="405"/>
    </location>
</feature>
<comment type="caution">
    <text evidence="9">The sequence shown here is derived from an EMBL/GenBank/DDBJ whole genome shotgun (WGS) entry which is preliminary data.</text>
</comment>
<keyword evidence="7" id="KW-0732">Signal</keyword>
<evidence type="ECO:0000256" key="7">
    <source>
        <dbReference type="SAM" id="SignalP"/>
    </source>
</evidence>
<evidence type="ECO:0000256" key="5">
    <source>
        <dbReference type="ARBA" id="ARBA00023319"/>
    </source>
</evidence>
<keyword evidence="6" id="KW-0812">Transmembrane</keyword>
<evidence type="ECO:0000256" key="1">
    <source>
        <dbReference type="ARBA" id="ARBA00004479"/>
    </source>
</evidence>
<organism evidence="9 10">
    <name type="scientific">Brachionus calyciflorus</name>
    <dbReference type="NCBI Taxonomy" id="104777"/>
    <lineage>
        <taxon>Eukaryota</taxon>
        <taxon>Metazoa</taxon>
        <taxon>Spiralia</taxon>
        <taxon>Gnathifera</taxon>
        <taxon>Rotifera</taxon>
        <taxon>Eurotatoria</taxon>
        <taxon>Monogononta</taxon>
        <taxon>Pseudotrocha</taxon>
        <taxon>Ploima</taxon>
        <taxon>Brachionidae</taxon>
        <taxon>Brachionus</taxon>
    </lineage>
</organism>
<keyword evidence="6" id="KW-1133">Transmembrane helix</keyword>
<keyword evidence="4" id="KW-0325">Glycoprotein</keyword>
<evidence type="ECO:0000313" key="9">
    <source>
        <dbReference type="EMBL" id="CAF0721133.1"/>
    </source>
</evidence>
<dbReference type="InterPro" id="IPR051275">
    <property type="entry name" value="Cell_adhesion_signaling"/>
</dbReference>
<sequence length="681" mass="78158">MRVLVLISIIFALYKFTFTNAQQTFAETPRNLSVLLGDDVTLKCTVKNQKGDVIWCKEDFCAFSRKRNITDPRVSFAGNETLGENHLVIKNISISDDTRYQCQVLATEKDPSIKSEWSYLTVLIKPSSISISSNSKVDDTTIRLVLNQSTTLECNAENSNPGCSLVWFLGTKELKTSSEISGLMTLPKKLPSKLYKTTGKITIKPLIMEDWHSKYLKCECQNAFTSMTSSSIYDSKLIIFNYAPKVKINKVTPDDILVGSYIQFECLSDSLPPATNYQWSIGDKIYLTGSDEKYLFLKIDESMHKKNLNCHAKNDVSTQSGSYTIELIYGPKIKQELPSHRIVNIGEYFSMSCDVDSNPESSIIWTLNDTVIYYYPKLVINSFKKENYGIYKCIASLKDYPRVFSKSIIVPPGPPIIEAESIQYGYFGNPGSIQCVFEKEPKPAEIDWFKGNKRIEFEKATRYKLRSEEIDRKGLRSILLFKEIEEIDFGNYTCRGINQHGSSSFLIKFQPKEKEIGNMLSIFVVFMFLFISGIILGFFAYIKFTNTNHSRKVKRIKRKYLIRDKFRSKPSMMLNSNYFRSYPKTNRKPSRNHMNRLSNQNIYNNGSQNLQRLNEYSDIVDPRNLSQFDGNNLDLNYLNYEYGGGDNSNANNKLETSETSFLDPIEAEYNYLNSTHYQTDV</sequence>
<dbReference type="GO" id="GO:0005886">
    <property type="term" value="C:plasma membrane"/>
    <property type="evidence" value="ECO:0007669"/>
    <property type="project" value="TreeGrafter"/>
</dbReference>
<dbReference type="GO" id="GO:0005911">
    <property type="term" value="C:cell-cell junction"/>
    <property type="evidence" value="ECO:0007669"/>
    <property type="project" value="TreeGrafter"/>
</dbReference>
<dbReference type="EMBL" id="CAJNOC010000161">
    <property type="protein sequence ID" value="CAF0721133.1"/>
    <property type="molecule type" value="Genomic_DNA"/>
</dbReference>
<proteinExistence type="predicted"/>
<gene>
    <name evidence="9" type="ORF">OXX778_LOCUS2166</name>
</gene>
<dbReference type="PANTHER" id="PTHR11640">
    <property type="entry name" value="NEPHRIN"/>
    <property type="match status" value="1"/>
</dbReference>
<accession>A0A813MM67</accession>
<feature type="domain" description="Ig-like" evidence="8">
    <location>
        <begin position="23"/>
        <end position="112"/>
    </location>
</feature>
<feature type="domain" description="Ig-like" evidence="8">
    <location>
        <begin position="414"/>
        <end position="495"/>
    </location>
</feature>
<dbReference type="OrthoDB" id="6413693at2759"/>
<keyword evidence="3" id="KW-1015">Disulfide bond</keyword>
<evidence type="ECO:0000256" key="2">
    <source>
        <dbReference type="ARBA" id="ARBA00023136"/>
    </source>
</evidence>
<name>A0A813MM67_9BILA</name>
<dbReference type="Gene3D" id="2.60.40.10">
    <property type="entry name" value="Immunoglobulins"/>
    <property type="match status" value="5"/>
</dbReference>
<reference evidence="9" key="1">
    <citation type="submission" date="2021-02" db="EMBL/GenBank/DDBJ databases">
        <authorList>
            <person name="Nowell W R."/>
        </authorList>
    </citation>
    <scope>NUCLEOTIDE SEQUENCE</scope>
    <source>
        <strain evidence="9">Ploen Becks lab</strain>
    </source>
</reference>
<protein>
    <recommendedName>
        <fullName evidence="8">Ig-like domain-containing protein</fullName>
    </recommendedName>
</protein>
<evidence type="ECO:0000256" key="6">
    <source>
        <dbReference type="SAM" id="Phobius"/>
    </source>
</evidence>
<dbReference type="InterPro" id="IPR003599">
    <property type="entry name" value="Ig_sub"/>
</dbReference>
<comment type="subcellular location">
    <subcellularLocation>
        <location evidence="1">Membrane</location>
        <topology evidence="1">Single-pass type I membrane protein</topology>
    </subcellularLocation>
</comment>
<feature type="transmembrane region" description="Helical" evidence="6">
    <location>
        <begin position="519"/>
        <end position="542"/>
    </location>
</feature>
<dbReference type="GO" id="GO:0098609">
    <property type="term" value="P:cell-cell adhesion"/>
    <property type="evidence" value="ECO:0007669"/>
    <property type="project" value="TreeGrafter"/>
</dbReference>
<feature type="domain" description="Ig-like" evidence="8">
    <location>
        <begin position="126"/>
        <end position="230"/>
    </location>
</feature>
<keyword evidence="10" id="KW-1185">Reference proteome</keyword>